<dbReference type="Proteomes" id="UP001444661">
    <property type="component" value="Unassembled WGS sequence"/>
</dbReference>
<name>A0ABR1RR05_9PEZI</name>
<comment type="caution">
    <text evidence="4">The sequence shown here is derived from an EMBL/GenBank/DDBJ whole genome shotgun (WGS) entry which is preliminary data.</text>
</comment>
<evidence type="ECO:0000313" key="4">
    <source>
        <dbReference type="EMBL" id="KAK8017327.1"/>
    </source>
</evidence>
<dbReference type="PANTHER" id="PTHR11552:SF115">
    <property type="entry name" value="DEHYDROGENASE XPTC-RELATED"/>
    <property type="match status" value="1"/>
</dbReference>
<dbReference type="PIRSF" id="PIRSF000137">
    <property type="entry name" value="Alcohol_oxidase"/>
    <property type="match status" value="1"/>
</dbReference>
<dbReference type="SUPFAM" id="SSF51905">
    <property type="entry name" value="FAD/NAD(P)-binding domain"/>
    <property type="match status" value="1"/>
</dbReference>
<proteinExistence type="inferred from homology"/>
<evidence type="ECO:0000313" key="5">
    <source>
        <dbReference type="Proteomes" id="UP001444661"/>
    </source>
</evidence>
<dbReference type="PROSITE" id="PS00624">
    <property type="entry name" value="GMC_OXRED_2"/>
    <property type="match status" value="1"/>
</dbReference>
<protein>
    <submittedName>
        <fullName evidence="4">Glucose oxidase</fullName>
    </submittedName>
</protein>
<feature type="chain" id="PRO_5047128351" evidence="2">
    <location>
        <begin position="28"/>
        <end position="639"/>
    </location>
</feature>
<keyword evidence="2" id="KW-0732">Signal</keyword>
<dbReference type="InterPro" id="IPR012132">
    <property type="entry name" value="GMC_OxRdtase"/>
</dbReference>
<dbReference type="InterPro" id="IPR000172">
    <property type="entry name" value="GMC_OxRdtase_N"/>
</dbReference>
<dbReference type="Gene3D" id="3.50.50.60">
    <property type="entry name" value="FAD/NAD(P)-binding domain"/>
    <property type="match status" value="1"/>
</dbReference>
<dbReference type="Pfam" id="PF05199">
    <property type="entry name" value="GMC_oxred_C"/>
    <property type="match status" value="1"/>
</dbReference>
<evidence type="ECO:0000256" key="1">
    <source>
        <dbReference type="ARBA" id="ARBA00010790"/>
    </source>
</evidence>
<dbReference type="Pfam" id="PF00732">
    <property type="entry name" value="GMC_oxred_N"/>
    <property type="match status" value="1"/>
</dbReference>
<dbReference type="EMBL" id="JAQQWK010000013">
    <property type="protein sequence ID" value="KAK8017327.1"/>
    <property type="molecule type" value="Genomic_DNA"/>
</dbReference>
<dbReference type="InterPro" id="IPR036188">
    <property type="entry name" value="FAD/NAD-bd_sf"/>
</dbReference>
<keyword evidence="5" id="KW-1185">Reference proteome</keyword>
<dbReference type="InterPro" id="IPR007867">
    <property type="entry name" value="GMC_OxRtase_C"/>
</dbReference>
<dbReference type="Gene3D" id="3.30.560.10">
    <property type="entry name" value="Glucose Oxidase, domain 3"/>
    <property type="match status" value="1"/>
</dbReference>
<accession>A0ABR1RR05</accession>
<sequence length="639" mass="68995">MYSLKQVTSSVIALAVAALSLANAAIARPHTGKLLQTRYINDSSLVKDAYDYVIVGGGTSGLTVADRLTEDDKVTVLVIENGPLPDSDSVTEVRGGFGGFSSPYFYRIQSSPQPELHNASYPVLVGNAVGGSSAVNAMMTVRGTSEDYDRWGQLFRGGGSGRASPWGWDGLLPYFRKALTFTEPDPAVRDAVNITYDASYWGNTSGVFAGWPSYQYPGLVPQIEAFRDIPGVEFPPDSGAGRAGVYWQPSFMDPSKVQRSYARTGHYDGINRTSYDLAYNSKVTKINIEDLKATGVDFQTTVKNATQLRTVKAVKEVVLAAGAVHTPQLLQLSGVGPKKQLDEAGIYTLVDLPGVGQNFQDHPMLGVAIVLRNFTVHPDPMDLIRNRNFSDWAKEMWAKNRTGPYSLGIGNVAAWLGMPVISPERHETIASKLEAQDHAAYLPPDTDPTVIAGYKAQMNALATSMRSPNTAFYSLSLYGSNVPAGSTVFLHPLSRGSVRLNASAPQSSEPIVDYRTLSNPLDLEILAEFVRFTRTYHFNTSLAAYAPEELMPGPDVTSDSDLAAYIRRSLSPSEYHPSGTAAMLPRELGGVVDEALKVYGVRGLRVVDASVMPTLPGANTCQTVYAIAEKAADLIKGDA</sequence>
<feature type="signal peptide" evidence="2">
    <location>
        <begin position="1"/>
        <end position="27"/>
    </location>
</feature>
<organism evidence="4 5">
    <name type="scientific">Apiospora rasikravindrae</name>
    <dbReference type="NCBI Taxonomy" id="990691"/>
    <lineage>
        <taxon>Eukaryota</taxon>
        <taxon>Fungi</taxon>
        <taxon>Dikarya</taxon>
        <taxon>Ascomycota</taxon>
        <taxon>Pezizomycotina</taxon>
        <taxon>Sordariomycetes</taxon>
        <taxon>Xylariomycetidae</taxon>
        <taxon>Amphisphaeriales</taxon>
        <taxon>Apiosporaceae</taxon>
        <taxon>Apiospora</taxon>
    </lineage>
</organism>
<feature type="domain" description="Glucose-methanol-choline oxidoreductase N-terminal" evidence="3">
    <location>
        <begin position="322"/>
        <end position="336"/>
    </location>
</feature>
<gene>
    <name evidence="4" type="ORF">PG993_013653</name>
</gene>
<comment type="similarity">
    <text evidence="1">Belongs to the GMC oxidoreductase family.</text>
</comment>
<evidence type="ECO:0000259" key="3">
    <source>
        <dbReference type="PROSITE" id="PS00624"/>
    </source>
</evidence>
<dbReference type="PANTHER" id="PTHR11552">
    <property type="entry name" value="GLUCOSE-METHANOL-CHOLINE GMC OXIDOREDUCTASE"/>
    <property type="match status" value="1"/>
</dbReference>
<evidence type="ECO:0000256" key="2">
    <source>
        <dbReference type="SAM" id="SignalP"/>
    </source>
</evidence>
<dbReference type="SUPFAM" id="SSF54373">
    <property type="entry name" value="FAD-linked reductases, C-terminal domain"/>
    <property type="match status" value="1"/>
</dbReference>
<reference evidence="4 5" key="1">
    <citation type="submission" date="2023-01" db="EMBL/GenBank/DDBJ databases">
        <title>Analysis of 21 Apiospora genomes using comparative genomics revels a genus with tremendous synthesis potential of carbohydrate active enzymes and secondary metabolites.</title>
        <authorList>
            <person name="Sorensen T."/>
        </authorList>
    </citation>
    <scope>NUCLEOTIDE SEQUENCE [LARGE SCALE GENOMIC DNA]</scope>
    <source>
        <strain evidence="4 5">CBS 33761</strain>
    </source>
</reference>